<dbReference type="AlphaFoldDB" id="A0A381N234"/>
<protein>
    <recommendedName>
        <fullName evidence="14">Cytochrome oxidase assembly protein</fullName>
    </recommendedName>
</protein>
<dbReference type="InterPro" id="IPR050450">
    <property type="entry name" value="COX15/CtaA_HemeA_synthase"/>
</dbReference>
<feature type="transmembrane region" description="Helical" evidence="12">
    <location>
        <begin position="75"/>
        <end position="92"/>
    </location>
</feature>
<sequence>MNTFRNFSYLSTGLTYLLIFVGGLVRVAGAGMGCPDWPKCFDRWIPPTSLEQLPDHIDPAKFNIVLAWIEYSNRLFGALVGLVIMITTFLAFKYYKHVDRIKWSVLAAFFLTLVEGWLGSVLVDTVLNPITITLHLFLALVIVMLLLYAAQEAYYVENPDSEKMSRYPSNLKWMFGLLAGILLLEVVLGTEIRGGLEMIRKDNPLVESQFLLNMLGPFKYIHTILGFIITGFSGMLWYRLVNNSINPSKIMTQISTAILGLVLTQIIMGELLVFLNVIPLIQLFHMWVASWILGLVMIQYTAWNQSQLAHE</sequence>
<dbReference type="PANTHER" id="PTHR35457:SF1">
    <property type="entry name" value="HEME A SYNTHASE"/>
    <property type="match status" value="1"/>
</dbReference>
<dbReference type="EMBL" id="UINC01000075">
    <property type="protein sequence ID" value="SUZ48565.1"/>
    <property type="molecule type" value="Genomic_DNA"/>
</dbReference>
<comment type="subcellular location">
    <subcellularLocation>
        <location evidence="1">Membrane</location>
        <topology evidence="1">Multi-pass membrane protein</topology>
    </subcellularLocation>
</comment>
<comment type="pathway">
    <text evidence="11">Porphyrin-containing compound metabolism.</text>
</comment>
<evidence type="ECO:0000256" key="5">
    <source>
        <dbReference type="ARBA" id="ARBA00022989"/>
    </source>
</evidence>
<dbReference type="Pfam" id="PF02628">
    <property type="entry name" value="COX15-CtaA"/>
    <property type="match status" value="1"/>
</dbReference>
<dbReference type="PANTHER" id="PTHR35457">
    <property type="entry name" value="HEME A SYNTHASE"/>
    <property type="match status" value="1"/>
</dbReference>
<feature type="transmembrane region" description="Helical" evidence="12">
    <location>
        <begin position="258"/>
        <end position="278"/>
    </location>
</feature>
<feature type="transmembrane region" description="Helical" evidence="12">
    <location>
        <begin position="220"/>
        <end position="238"/>
    </location>
</feature>
<dbReference type="GO" id="GO:0016491">
    <property type="term" value="F:oxidoreductase activity"/>
    <property type="evidence" value="ECO:0007669"/>
    <property type="project" value="UniProtKB-KW"/>
</dbReference>
<keyword evidence="8" id="KW-0350">Heme biosynthesis</keyword>
<feature type="transmembrane region" description="Helical" evidence="12">
    <location>
        <begin position="129"/>
        <end position="150"/>
    </location>
</feature>
<keyword evidence="5 12" id="KW-1133">Transmembrane helix</keyword>
<evidence type="ECO:0000313" key="13">
    <source>
        <dbReference type="EMBL" id="SUZ48565.1"/>
    </source>
</evidence>
<organism evidence="13">
    <name type="scientific">marine metagenome</name>
    <dbReference type="NCBI Taxonomy" id="408172"/>
    <lineage>
        <taxon>unclassified sequences</taxon>
        <taxon>metagenomes</taxon>
        <taxon>ecological metagenomes</taxon>
    </lineage>
</organism>
<evidence type="ECO:0000256" key="12">
    <source>
        <dbReference type="SAM" id="Phobius"/>
    </source>
</evidence>
<evidence type="ECO:0000256" key="7">
    <source>
        <dbReference type="ARBA" id="ARBA00023004"/>
    </source>
</evidence>
<evidence type="ECO:0000256" key="3">
    <source>
        <dbReference type="ARBA" id="ARBA00022692"/>
    </source>
</evidence>
<evidence type="ECO:0000256" key="2">
    <source>
        <dbReference type="ARBA" id="ARBA00022475"/>
    </source>
</evidence>
<evidence type="ECO:0000256" key="1">
    <source>
        <dbReference type="ARBA" id="ARBA00004141"/>
    </source>
</evidence>
<dbReference type="InterPro" id="IPR003780">
    <property type="entry name" value="COX15/CtaA_fam"/>
</dbReference>
<evidence type="ECO:0000256" key="4">
    <source>
        <dbReference type="ARBA" id="ARBA00022723"/>
    </source>
</evidence>
<feature type="transmembrane region" description="Helical" evidence="12">
    <location>
        <begin position="7"/>
        <end position="29"/>
    </location>
</feature>
<keyword evidence="4" id="KW-0479">Metal-binding</keyword>
<name>A0A381N234_9ZZZZ</name>
<evidence type="ECO:0000256" key="11">
    <source>
        <dbReference type="ARBA" id="ARBA00023444"/>
    </source>
</evidence>
<keyword evidence="7" id="KW-0408">Iron</keyword>
<keyword evidence="9 12" id="KW-0472">Membrane</keyword>
<keyword evidence="2" id="KW-1003">Cell membrane</keyword>
<evidence type="ECO:0000256" key="9">
    <source>
        <dbReference type="ARBA" id="ARBA00023136"/>
    </source>
</evidence>
<evidence type="ECO:0000256" key="8">
    <source>
        <dbReference type="ARBA" id="ARBA00023133"/>
    </source>
</evidence>
<keyword evidence="3 12" id="KW-0812">Transmembrane</keyword>
<feature type="transmembrane region" description="Helical" evidence="12">
    <location>
        <begin position="284"/>
        <end position="303"/>
    </location>
</feature>
<evidence type="ECO:0000256" key="6">
    <source>
        <dbReference type="ARBA" id="ARBA00023002"/>
    </source>
</evidence>
<evidence type="ECO:0000256" key="10">
    <source>
        <dbReference type="ARBA" id="ARBA00023157"/>
    </source>
</evidence>
<gene>
    <name evidence="13" type="ORF">METZ01_LOCUS1419</name>
</gene>
<dbReference type="GO" id="GO:0016020">
    <property type="term" value="C:membrane"/>
    <property type="evidence" value="ECO:0007669"/>
    <property type="project" value="UniProtKB-SubCell"/>
</dbReference>
<keyword evidence="6" id="KW-0560">Oxidoreductase</keyword>
<dbReference type="GO" id="GO:0046872">
    <property type="term" value="F:metal ion binding"/>
    <property type="evidence" value="ECO:0007669"/>
    <property type="project" value="UniProtKB-KW"/>
</dbReference>
<feature type="transmembrane region" description="Helical" evidence="12">
    <location>
        <begin position="104"/>
        <end position="123"/>
    </location>
</feature>
<dbReference type="GO" id="GO:0006784">
    <property type="term" value="P:heme A biosynthetic process"/>
    <property type="evidence" value="ECO:0007669"/>
    <property type="project" value="InterPro"/>
</dbReference>
<evidence type="ECO:0008006" key="14">
    <source>
        <dbReference type="Google" id="ProtNLM"/>
    </source>
</evidence>
<proteinExistence type="predicted"/>
<reference evidence="13" key="1">
    <citation type="submission" date="2018-05" db="EMBL/GenBank/DDBJ databases">
        <authorList>
            <person name="Lanie J.A."/>
            <person name="Ng W.-L."/>
            <person name="Kazmierczak K.M."/>
            <person name="Andrzejewski T.M."/>
            <person name="Davidsen T.M."/>
            <person name="Wayne K.J."/>
            <person name="Tettelin H."/>
            <person name="Glass J.I."/>
            <person name="Rusch D."/>
            <person name="Podicherti R."/>
            <person name="Tsui H.-C.T."/>
            <person name="Winkler M.E."/>
        </authorList>
    </citation>
    <scope>NUCLEOTIDE SEQUENCE</scope>
</reference>
<feature type="transmembrane region" description="Helical" evidence="12">
    <location>
        <begin position="171"/>
        <end position="188"/>
    </location>
</feature>
<keyword evidence="10" id="KW-1015">Disulfide bond</keyword>
<accession>A0A381N234</accession>